<dbReference type="KEGG" id="bsb:Bresu_1598"/>
<reference evidence="3" key="1">
    <citation type="journal article" date="2011" name="J. Bacteriol.">
        <title>Genome sequences of eight morphologically diverse alphaproteobacteria.</title>
        <authorList>
            <consortium name="US DOE Joint Genome Institute"/>
            <person name="Brown P.J."/>
            <person name="Kysela D.T."/>
            <person name="Buechlein A."/>
            <person name="Hemmerich C."/>
            <person name="Brun Y.V."/>
        </authorList>
    </citation>
    <scope>NUCLEOTIDE SEQUENCE [LARGE SCALE GENOMIC DNA]</scope>
    <source>
        <strain evidence="3">ATCC 15264 / DSM 4735 / LMG 14903 / NBRC 16000 / CB 81</strain>
    </source>
</reference>
<keyword evidence="3" id="KW-1185">Reference proteome</keyword>
<dbReference type="EMBL" id="CP002102">
    <property type="protein sequence ID" value="ADL00909.1"/>
    <property type="molecule type" value="Genomic_DNA"/>
</dbReference>
<evidence type="ECO:0000313" key="3">
    <source>
        <dbReference type="Proteomes" id="UP000002696"/>
    </source>
</evidence>
<accession>D9QGU3</accession>
<dbReference type="HOGENOM" id="CLU_1052410_0_0_5"/>
<name>D9QGU3_BRESC</name>
<protein>
    <submittedName>
        <fullName evidence="2">Uncharacterized protein</fullName>
    </submittedName>
</protein>
<dbReference type="Proteomes" id="UP000002696">
    <property type="component" value="Chromosome"/>
</dbReference>
<gene>
    <name evidence="2" type="ordered locus">Bresu_1598</name>
</gene>
<feature type="region of interest" description="Disordered" evidence="1">
    <location>
        <begin position="80"/>
        <end position="115"/>
    </location>
</feature>
<dbReference type="AlphaFoldDB" id="D9QGU3"/>
<evidence type="ECO:0000313" key="2">
    <source>
        <dbReference type="EMBL" id="ADL00909.1"/>
    </source>
</evidence>
<dbReference type="STRING" id="633149.Bresu_1598"/>
<dbReference type="BioCyc" id="BSUB633149:G1GM8-1586-MONOMER"/>
<dbReference type="InParanoid" id="D9QGU3"/>
<evidence type="ECO:0000256" key="1">
    <source>
        <dbReference type="SAM" id="MobiDB-lite"/>
    </source>
</evidence>
<dbReference type="OrthoDB" id="7206089at2"/>
<organism evidence="2 3">
    <name type="scientific">Brevundimonas subvibrioides (strain ATCC 15264 / DSM 4735 / LMG 14903 / NBRC 16000 / CB 81)</name>
    <name type="common">Caulobacter subvibrioides</name>
    <dbReference type="NCBI Taxonomy" id="633149"/>
    <lineage>
        <taxon>Bacteria</taxon>
        <taxon>Pseudomonadati</taxon>
        <taxon>Pseudomonadota</taxon>
        <taxon>Alphaproteobacteria</taxon>
        <taxon>Caulobacterales</taxon>
        <taxon>Caulobacteraceae</taxon>
        <taxon>Brevundimonas</taxon>
    </lineage>
</organism>
<sequence>MVDASVSLVPRRPSFGSVERRRAALMAASVLVHVAILTPLALRFFEPPAAPTVAFDEMPVFIQMEPRPLLRGEVARVAAPASARTEATPTVGEVPASRSIAPPVPGQAEASPAPLSPRIAAEAPADAAPSSVDPWQVTPETMRAAVARSMRLGAAGCRAMDGRLNPSEQRLCDDRFNEAAGRAGPLGPRTLTPSEARREAQFARDGAAALALHDSLRGGRAGSGIVGASPDCPGGNLRGSCAGALLRPGFEMTDDRLRNNRKME</sequence>
<proteinExistence type="predicted"/>
<dbReference type="RefSeq" id="WP_013269011.1">
    <property type="nucleotide sequence ID" value="NC_014375.1"/>
</dbReference>